<dbReference type="PROSITE" id="PS50862">
    <property type="entry name" value="AA_TRNA_LIGASE_II"/>
    <property type="match status" value="1"/>
</dbReference>
<keyword evidence="5" id="KW-0963">Cytoplasm</keyword>
<evidence type="ECO:0000256" key="10">
    <source>
        <dbReference type="ARBA" id="ARBA00023146"/>
    </source>
</evidence>
<name>A0A1D3TET3_PLAMA</name>
<dbReference type="GO" id="GO:0004828">
    <property type="term" value="F:serine-tRNA ligase activity"/>
    <property type="evidence" value="ECO:0007669"/>
    <property type="project" value="UniProtKB-EC"/>
</dbReference>
<evidence type="ECO:0000256" key="4">
    <source>
        <dbReference type="ARBA" id="ARBA00012840"/>
    </source>
</evidence>
<evidence type="ECO:0000256" key="11">
    <source>
        <dbReference type="ARBA" id="ARBA00031113"/>
    </source>
</evidence>
<keyword evidence="7" id="KW-0547">Nucleotide-binding</keyword>
<feature type="chain" id="PRO_5008921435" description="serine--tRNA ligase" evidence="17">
    <location>
        <begin position="21"/>
        <end position="594"/>
    </location>
</feature>
<reference evidence="19 20" key="1">
    <citation type="submission" date="2016-06" db="EMBL/GenBank/DDBJ databases">
        <authorList>
            <consortium name="Pathogen Informatics"/>
        </authorList>
    </citation>
    <scope>NUCLEOTIDE SEQUENCE [LARGE SCALE GENOMIC DNA]</scope>
</reference>
<feature type="signal peptide" evidence="17">
    <location>
        <begin position="1"/>
        <end position="20"/>
    </location>
</feature>
<keyword evidence="8" id="KW-0067">ATP-binding</keyword>
<comment type="similarity">
    <text evidence="3">Belongs to the class-II aminoacyl-tRNA synthetase family. Type-1 seryl-tRNA synthetase subfamily.</text>
</comment>
<dbReference type="RefSeq" id="XP_028864403.1">
    <property type="nucleotide sequence ID" value="XM_029008078.1"/>
</dbReference>
<evidence type="ECO:0000313" key="19">
    <source>
        <dbReference type="EMBL" id="SCP03450.1"/>
    </source>
</evidence>
<feature type="coiled-coil region" evidence="15">
    <location>
        <begin position="111"/>
        <end position="138"/>
    </location>
</feature>
<evidence type="ECO:0000256" key="3">
    <source>
        <dbReference type="ARBA" id="ARBA00010728"/>
    </source>
</evidence>
<dbReference type="EMBL" id="LT594635">
    <property type="protein sequence ID" value="SCP03450.1"/>
    <property type="molecule type" value="Genomic_DNA"/>
</dbReference>
<dbReference type="GO" id="GO:0005524">
    <property type="term" value="F:ATP binding"/>
    <property type="evidence" value="ECO:0007669"/>
    <property type="project" value="UniProtKB-KW"/>
</dbReference>
<accession>A0A1D3TET3</accession>
<dbReference type="InterPro" id="IPR045864">
    <property type="entry name" value="aa-tRNA-synth_II/BPL/LPL"/>
</dbReference>
<dbReference type="PANTHER" id="PTHR43697">
    <property type="entry name" value="SERYL-TRNA SYNTHETASE"/>
    <property type="match status" value="1"/>
</dbReference>
<feature type="coiled-coil region" evidence="15">
    <location>
        <begin position="216"/>
        <end position="250"/>
    </location>
</feature>
<dbReference type="PRINTS" id="PR00981">
    <property type="entry name" value="TRNASYNTHSER"/>
</dbReference>
<evidence type="ECO:0000256" key="14">
    <source>
        <dbReference type="ARBA" id="ARBA00048823"/>
    </source>
</evidence>
<evidence type="ECO:0000256" key="1">
    <source>
        <dbReference type="ARBA" id="ARBA00004496"/>
    </source>
</evidence>
<keyword evidence="17" id="KW-0732">Signal</keyword>
<dbReference type="SUPFAM" id="SSF55681">
    <property type="entry name" value="Class II aaRS and biotin synthetases"/>
    <property type="match status" value="1"/>
</dbReference>
<evidence type="ECO:0000256" key="9">
    <source>
        <dbReference type="ARBA" id="ARBA00022917"/>
    </source>
</evidence>
<gene>
    <name evidence="19" type="primary">PmUG01_14050800</name>
    <name evidence="19" type="ORF">PMUG01_14050800</name>
</gene>
<protein>
    <recommendedName>
        <fullName evidence="4">serine--tRNA ligase</fullName>
        <ecNumber evidence="4">6.1.1.11</ecNumber>
    </recommendedName>
    <alternativeName>
        <fullName evidence="11">Seryl-tRNA synthetase</fullName>
    </alternativeName>
    <alternativeName>
        <fullName evidence="12">Seryl-tRNA(Ser/Sec) synthetase</fullName>
    </alternativeName>
</protein>
<evidence type="ECO:0000259" key="18">
    <source>
        <dbReference type="PROSITE" id="PS50862"/>
    </source>
</evidence>
<dbReference type="PANTHER" id="PTHR43697:SF1">
    <property type="entry name" value="SERINE--TRNA LIGASE"/>
    <property type="match status" value="1"/>
</dbReference>
<evidence type="ECO:0000256" key="2">
    <source>
        <dbReference type="ARBA" id="ARBA00005045"/>
    </source>
</evidence>
<proteinExistence type="inferred from homology"/>
<evidence type="ECO:0000256" key="12">
    <source>
        <dbReference type="ARBA" id="ARBA00033352"/>
    </source>
</evidence>
<keyword evidence="10" id="KW-0030">Aminoacyl-tRNA synthetase</keyword>
<sequence>MYIKTLILLNIVLCIYNILATKYSKNVKRVKKVYINTVHTAAYKLGCSNLIKKKRMHNPIRRNKKHSNKSKSVEYNEYGMNIKFLKINENKVIENLKKRCMETNINDVMILKNLIDTKNKLEVVRNDLRNKRKLLSDNVKNLIFSQKDTTIKKVIQREFSCNPKKEKKSESSLNNDNFNNSQNDIFDNSNVMEQNEQIRTRHSELSSDEKNEHLQNVNIQKKIEKVKNEMNEINNSIDLSEAKILNLKLQIDEYFNKLPNILLSKVPEGRTANDNKIVKTYKIKNIEINKANTFLESHENIIKRYDNNSIFSNISNKIGFGYNILVNNIAKLERALIHFMINTHVNKFMYTYVKTPVIVSKSALINTGQLPRFENDIFKINSNYKIINEEAYLIPTSEVSLLNLFKNSLVDYEKLPIKLVSHSSCFRIEKNFAYGKTTKGLLREHIFEKVELIAITDRKTSPYYYKDLIKHCEYILKKLKIPYRLVLLNSSETPFSSSVCYDIEAWLPSQKRFIEVSSCSNCLDFQSRKLHLKYKKGNKNFYCHTINGSGLAVGRVLAIILEQYQIQRNSKNEQNQLIIPKPLQRYMNAATINL</sequence>
<evidence type="ECO:0000256" key="7">
    <source>
        <dbReference type="ARBA" id="ARBA00022741"/>
    </source>
</evidence>
<dbReference type="InterPro" id="IPR006195">
    <property type="entry name" value="aa-tRNA-synth_II"/>
</dbReference>
<dbReference type="InterPro" id="IPR002314">
    <property type="entry name" value="aa-tRNA-synt_IIb"/>
</dbReference>
<dbReference type="InterPro" id="IPR002317">
    <property type="entry name" value="Ser-tRNA-ligase_type_1"/>
</dbReference>
<dbReference type="Proteomes" id="UP000219813">
    <property type="component" value="Chromosome 14"/>
</dbReference>
<dbReference type="AlphaFoldDB" id="A0A1D3TET3"/>
<organism evidence="19 20">
    <name type="scientific">Plasmodium malariae</name>
    <dbReference type="NCBI Taxonomy" id="5858"/>
    <lineage>
        <taxon>Eukaryota</taxon>
        <taxon>Sar</taxon>
        <taxon>Alveolata</taxon>
        <taxon>Apicomplexa</taxon>
        <taxon>Aconoidasida</taxon>
        <taxon>Haemosporida</taxon>
        <taxon>Plasmodiidae</taxon>
        <taxon>Plasmodium</taxon>
        <taxon>Plasmodium (Plasmodium)</taxon>
    </lineage>
</organism>
<keyword evidence="20" id="KW-1185">Reference proteome</keyword>
<evidence type="ECO:0000256" key="8">
    <source>
        <dbReference type="ARBA" id="ARBA00022840"/>
    </source>
</evidence>
<evidence type="ECO:0000256" key="13">
    <source>
        <dbReference type="ARBA" id="ARBA00047929"/>
    </source>
</evidence>
<dbReference type="EC" id="6.1.1.11" evidence="4"/>
<evidence type="ECO:0000256" key="15">
    <source>
        <dbReference type="SAM" id="Coils"/>
    </source>
</evidence>
<evidence type="ECO:0000256" key="17">
    <source>
        <dbReference type="SAM" id="SignalP"/>
    </source>
</evidence>
<comment type="catalytic activity">
    <reaction evidence="14">
        <text>tRNA(Ser) + L-serine + ATP = L-seryl-tRNA(Ser) + AMP + diphosphate + H(+)</text>
        <dbReference type="Rhea" id="RHEA:12292"/>
        <dbReference type="Rhea" id="RHEA-COMP:9669"/>
        <dbReference type="Rhea" id="RHEA-COMP:9703"/>
        <dbReference type="ChEBI" id="CHEBI:15378"/>
        <dbReference type="ChEBI" id="CHEBI:30616"/>
        <dbReference type="ChEBI" id="CHEBI:33019"/>
        <dbReference type="ChEBI" id="CHEBI:33384"/>
        <dbReference type="ChEBI" id="CHEBI:78442"/>
        <dbReference type="ChEBI" id="CHEBI:78533"/>
        <dbReference type="ChEBI" id="CHEBI:456215"/>
        <dbReference type="EC" id="6.1.1.11"/>
    </reaction>
</comment>
<dbReference type="KEGG" id="pmal:PMUG01_14050800"/>
<dbReference type="OrthoDB" id="10264585at2759"/>
<keyword evidence="6 19" id="KW-0436">Ligase</keyword>
<dbReference type="VEuPathDB" id="PlasmoDB:PmUG01_14050800"/>
<dbReference type="GO" id="GO:0005737">
    <property type="term" value="C:cytoplasm"/>
    <property type="evidence" value="ECO:0007669"/>
    <property type="project" value="UniProtKB-SubCell"/>
</dbReference>
<dbReference type="GO" id="GO:0006434">
    <property type="term" value="P:seryl-tRNA aminoacylation"/>
    <property type="evidence" value="ECO:0007669"/>
    <property type="project" value="InterPro"/>
</dbReference>
<comment type="subcellular location">
    <subcellularLocation>
        <location evidence="1">Cytoplasm</location>
    </subcellularLocation>
</comment>
<evidence type="ECO:0000256" key="5">
    <source>
        <dbReference type="ARBA" id="ARBA00022490"/>
    </source>
</evidence>
<evidence type="ECO:0000256" key="6">
    <source>
        <dbReference type="ARBA" id="ARBA00022598"/>
    </source>
</evidence>
<comment type="catalytic activity">
    <reaction evidence="13">
        <text>tRNA(Sec) + L-serine + ATP = L-seryl-tRNA(Sec) + AMP + diphosphate + H(+)</text>
        <dbReference type="Rhea" id="RHEA:42580"/>
        <dbReference type="Rhea" id="RHEA-COMP:9742"/>
        <dbReference type="Rhea" id="RHEA-COMP:10128"/>
        <dbReference type="ChEBI" id="CHEBI:15378"/>
        <dbReference type="ChEBI" id="CHEBI:30616"/>
        <dbReference type="ChEBI" id="CHEBI:33019"/>
        <dbReference type="ChEBI" id="CHEBI:33384"/>
        <dbReference type="ChEBI" id="CHEBI:78442"/>
        <dbReference type="ChEBI" id="CHEBI:78533"/>
        <dbReference type="ChEBI" id="CHEBI:456215"/>
        <dbReference type="EC" id="6.1.1.11"/>
    </reaction>
</comment>
<evidence type="ECO:0000313" key="20">
    <source>
        <dbReference type="Proteomes" id="UP000219813"/>
    </source>
</evidence>
<keyword evidence="15" id="KW-0175">Coiled coil</keyword>
<dbReference type="OMA" id="INFMINT"/>
<dbReference type="Gene3D" id="3.30.930.10">
    <property type="entry name" value="Bira Bifunctional Protein, Domain 2"/>
    <property type="match status" value="1"/>
</dbReference>
<evidence type="ECO:0000256" key="16">
    <source>
        <dbReference type="SAM" id="MobiDB-lite"/>
    </source>
</evidence>
<dbReference type="Pfam" id="PF00587">
    <property type="entry name" value="tRNA-synt_2b"/>
    <property type="match status" value="1"/>
</dbReference>
<dbReference type="GeneID" id="39871819"/>
<dbReference type="NCBIfam" id="TIGR00414">
    <property type="entry name" value="serS"/>
    <property type="match status" value="1"/>
</dbReference>
<keyword evidence="9" id="KW-0648">Protein biosynthesis</keyword>
<feature type="domain" description="Aminoacyl-transfer RNA synthetases class-II family profile" evidence="18">
    <location>
        <begin position="331"/>
        <end position="580"/>
    </location>
</feature>
<feature type="region of interest" description="Disordered" evidence="16">
    <location>
        <begin position="162"/>
        <end position="189"/>
    </location>
</feature>
<feature type="compositionally biased region" description="Low complexity" evidence="16">
    <location>
        <begin position="171"/>
        <end position="189"/>
    </location>
</feature>
<comment type="pathway">
    <text evidence="2">Aminoacyl-tRNA biosynthesis; selenocysteinyl-tRNA(Sec) biosynthesis; L-seryl-tRNA(Sec) from L-serine and tRNA(Sec): step 1/1.</text>
</comment>